<keyword evidence="2" id="KW-1185">Reference proteome</keyword>
<reference evidence="1 2" key="1">
    <citation type="journal article" date="2024" name="G3 (Bethesda)">
        <title>Genome assembly of Hibiscus sabdariffa L. provides insights into metabolisms of medicinal natural products.</title>
        <authorList>
            <person name="Kim T."/>
        </authorList>
    </citation>
    <scope>NUCLEOTIDE SEQUENCE [LARGE SCALE GENOMIC DNA]</scope>
    <source>
        <strain evidence="1">TK-2024</strain>
        <tissue evidence="1">Old leaves</tissue>
    </source>
</reference>
<evidence type="ECO:0000313" key="2">
    <source>
        <dbReference type="Proteomes" id="UP001472677"/>
    </source>
</evidence>
<organism evidence="1 2">
    <name type="scientific">Hibiscus sabdariffa</name>
    <name type="common">roselle</name>
    <dbReference type="NCBI Taxonomy" id="183260"/>
    <lineage>
        <taxon>Eukaryota</taxon>
        <taxon>Viridiplantae</taxon>
        <taxon>Streptophyta</taxon>
        <taxon>Embryophyta</taxon>
        <taxon>Tracheophyta</taxon>
        <taxon>Spermatophyta</taxon>
        <taxon>Magnoliopsida</taxon>
        <taxon>eudicotyledons</taxon>
        <taxon>Gunneridae</taxon>
        <taxon>Pentapetalae</taxon>
        <taxon>rosids</taxon>
        <taxon>malvids</taxon>
        <taxon>Malvales</taxon>
        <taxon>Malvaceae</taxon>
        <taxon>Malvoideae</taxon>
        <taxon>Hibiscus</taxon>
    </lineage>
</organism>
<name>A0ABR2B1I0_9ROSI</name>
<dbReference type="EMBL" id="JBBPBM010000214">
    <property type="protein sequence ID" value="KAK8500614.1"/>
    <property type="molecule type" value="Genomic_DNA"/>
</dbReference>
<protein>
    <submittedName>
        <fullName evidence="1">Uncharacterized protein</fullName>
    </submittedName>
</protein>
<proteinExistence type="predicted"/>
<accession>A0ABR2B1I0</accession>
<dbReference type="Proteomes" id="UP001472677">
    <property type="component" value="Unassembled WGS sequence"/>
</dbReference>
<comment type="caution">
    <text evidence="1">The sequence shown here is derived from an EMBL/GenBank/DDBJ whole genome shotgun (WGS) entry which is preliminary data.</text>
</comment>
<evidence type="ECO:0000313" key="1">
    <source>
        <dbReference type="EMBL" id="KAK8500614.1"/>
    </source>
</evidence>
<gene>
    <name evidence="1" type="ORF">V6N12_038573</name>
</gene>
<sequence length="278" mass="31000">MNGRPPDDLAKVGVLRTLERSTSPVDHVDLRESKKAKSDNPSNVLGDGVCDMEADVVFESVVLRSGPLVNESMDAECAGVKNKSLNTEDVVVLDEDCVITEEGDYPNIRFSERVHDQGCEASTMVPVALFEVEILSADQASFYGPWIVAKPHHRMYQNWDVKGRTTRNVTHDTGLCFMVLHEQYLEREADENVSKVVVDLNDVQHGVQILQKEVAWNIVYKQSNPGKCSKNGGGSIKDDNRMDEDDLGDYRDMRVVNSMEERVVDKEVEVVAGDGMLL</sequence>